<dbReference type="NCBIfam" id="NF007972">
    <property type="entry name" value="PRK10696.1"/>
    <property type="match status" value="1"/>
</dbReference>
<dbReference type="HAMAP" id="MF_01850">
    <property type="entry name" value="TtcA"/>
    <property type="match status" value="1"/>
</dbReference>
<keyword evidence="10 13" id="KW-0694">RNA-binding</keyword>
<evidence type="ECO:0000256" key="10">
    <source>
        <dbReference type="ARBA" id="ARBA00022884"/>
    </source>
</evidence>
<dbReference type="EMBL" id="UFXZ01000001">
    <property type="protein sequence ID" value="STC88306.1"/>
    <property type="molecule type" value="Genomic_DNA"/>
</dbReference>
<evidence type="ECO:0000256" key="5">
    <source>
        <dbReference type="ARBA" id="ARBA00022694"/>
    </source>
</evidence>
<keyword evidence="12 13" id="KW-0411">Iron-sulfur</keyword>
<evidence type="ECO:0000256" key="12">
    <source>
        <dbReference type="ARBA" id="ARBA00023014"/>
    </source>
</evidence>
<keyword evidence="2 13" id="KW-0963">Cytoplasm</keyword>
<dbReference type="GO" id="GO:0005524">
    <property type="term" value="F:ATP binding"/>
    <property type="evidence" value="ECO:0007669"/>
    <property type="project" value="UniProtKB-UniRule"/>
</dbReference>
<keyword evidence="9 13" id="KW-0460">Magnesium</keyword>
<dbReference type="GO" id="GO:0051539">
    <property type="term" value="F:4 iron, 4 sulfur cluster binding"/>
    <property type="evidence" value="ECO:0007669"/>
    <property type="project" value="UniProtKB-UniRule"/>
</dbReference>
<dbReference type="Pfam" id="PF01171">
    <property type="entry name" value="ATP_bind_3"/>
    <property type="match status" value="1"/>
</dbReference>
<gene>
    <name evidence="13 15" type="primary">ttcA</name>
    <name evidence="15" type="ORF">NCTC12121_01738</name>
</gene>
<evidence type="ECO:0000313" key="15">
    <source>
        <dbReference type="EMBL" id="STC88306.1"/>
    </source>
</evidence>
<comment type="miscellaneous">
    <text evidence="13">The thiolation reaction likely consists of two steps: a first activation step by ATP to form an adenylated intermediate of the target base of tRNA, and a second nucleophilic substitution step of the sulfur (S) atom supplied by the hydrosulfide attached to the Fe-S cluster.</text>
</comment>
<dbReference type="InterPro" id="IPR012089">
    <property type="entry name" value="tRNA_Cyd_32_2_STrfase"/>
</dbReference>
<keyword evidence="1 13" id="KW-0004">4Fe-4S</keyword>
<feature type="short sequence motif" description="PP-loop motif" evidence="13">
    <location>
        <begin position="89"/>
        <end position="94"/>
    </location>
</feature>
<evidence type="ECO:0000256" key="7">
    <source>
        <dbReference type="ARBA" id="ARBA00022741"/>
    </source>
</evidence>
<keyword evidence="8 13" id="KW-0067">ATP-binding</keyword>
<evidence type="ECO:0000256" key="11">
    <source>
        <dbReference type="ARBA" id="ARBA00023004"/>
    </source>
</evidence>
<comment type="cofactor">
    <cofactor evidence="13">
        <name>[4Fe-4S] cluster</name>
        <dbReference type="ChEBI" id="CHEBI:49883"/>
    </cofactor>
    <text evidence="13">Binds 1 [4Fe-4S] cluster per subunit. The cluster is chelated by three Cys residues, the fourth Fe has a free coordination site that may bind a sulfur atom transferred from the persulfide of IscS.</text>
</comment>
<sequence>MLAFGAVIRTIHATPSPMTALYSCDRARRAVATPFLCRVTETMSEMQEISKKEQYNLNKLQKRLRRCVGEAIADFNMIEEGDRVMVCLSGGKDSYTMLEILRNLQQSAPVNFTLVAVNLDQKQPGFPATVLPAYLDAQGIEYRIVEEDTYGIVKEKIPEGKTTCSLCSRLRRGILYRTATELRCNKIALGHHRDDMLETLFLNMFYGGKLKGMPPKLMSDDGQHIVIRPLAYCREKDIERFASAKAFPIIPCNLCGSQPNLQRQVIKEMLREWDKRYPGRIETMFRAMQNVVPSHLADGALFDFKGLQQGGEVIDGGDLAFDRQTIPLQPIGLNDDDESQSLDAALRLDVLEVK</sequence>
<organism evidence="15 16">
    <name type="scientific">Edwardsiella hoshinae</name>
    <dbReference type="NCBI Taxonomy" id="93378"/>
    <lineage>
        <taxon>Bacteria</taxon>
        <taxon>Pseudomonadati</taxon>
        <taxon>Pseudomonadota</taxon>
        <taxon>Gammaproteobacteria</taxon>
        <taxon>Enterobacterales</taxon>
        <taxon>Hafniaceae</taxon>
        <taxon>Edwardsiella</taxon>
    </lineage>
</organism>
<evidence type="ECO:0000259" key="14">
    <source>
        <dbReference type="Pfam" id="PF01171"/>
    </source>
</evidence>
<dbReference type="GO" id="GO:0000049">
    <property type="term" value="F:tRNA binding"/>
    <property type="evidence" value="ECO:0007669"/>
    <property type="project" value="UniProtKB-KW"/>
</dbReference>
<comment type="pathway">
    <text evidence="13">tRNA modification.</text>
</comment>
<comment type="catalytic activity">
    <reaction evidence="13">
        <text>cytidine(32) in tRNA + S-sulfanyl-L-cysteinyl-[cysteine desulfurase] + AH2 + ATP = 2-thiocytidine(32) in tRNA + L-cysteinyl-[cysteine desulfurase] + A + AMP + diphosphate + H(+)</text>
        <dbReference type="Rhea" id="RHEA:57048"/>
        <dbReference type="Rhea" id="RHEA-COMP:10288"/>
        <dbReference type="Rhea" id="RHEA-COMP:12157"/>
        <dbReference type="Rhea" id="RHEA-COMP:12158"/>
        <dbReference type="Rhea" id="RHEA-COMP:14821"/>
        <dbReference type="ChEBI" id="CHEBI:13193"/>
        <dbReference type="ChEBI" id="CHEBI:15378"/>
        <dbReference type="ChEBI" id="CHEBI:17499"/>
        <dbReference type="ChEBI" id="CHEBI:29950"/>
        <dbReference type="ChEBI" id="CHEBI:30616"/>
        <dbReference type="ChEBI" id="CHEBI:33019"/>
        <dbReference type="ChEBI" id="CHEBI:61963"/>
        <dbReference type="ChEBI" id="CHEBI:82748"/>
        <dbReference type="ChEBI" id="CHEBI:141453"/>
        <dbReference type="ChEBI" id="CHEBI:456215"/>
    </reaction>
</comment>
<dbReference type="PANTHER" id="PTHR43686:SF1">
    <property type="entry name" value="AMINOTRAN_5 DOMAIN-CONTAINING PROTEIN"/>
    <property type="match status" value="1"/>
</dbReference>
<keyword evidence="11 13" id="KW-0408">Iron</keyword>
<feature type="domain" description="tRNA(Ile)-lysidine/2-thiocytidine synthase N-terminal" evidence="14">
    <location>
        <begin position="84"/>
        <end position="246"/>
    </location>
</feature>
<evidence type="ECO:0000256" key="8">
    <source>
        <dbReference type="ARBA" id="ARBA00022840"/>
    </source>
</evidence>
<evidence type="ECO:0000256" key="13">
    <source>
        <dbReference type="HAMAP-Rule" id="MF_01850"/>
    </source>
</evidence>
<dbReference type="CDD" id="cd24138">
    <property type="entry name" value="TtcA-like"/>
    <property type="match status" value="1"/>
</dbReference>
<comment type="subcellular location">
    <subcellularLocation>
        <location evidence="13">Cytoplasm</location>
    </subcellularLocation>
</comment>
<proteinExistence type="inferred from homology"/>
<name>A0A376DF37_9GAMM</name>
<feature type="binding site" evidence="13">
    <location>
        <position position="164"/>
    </location>
    <ligand>
        <name>[4Fe-4S] cluster</name>
        <dbReference type="ChEBI" id="CHEBI:49883"/>
    </ligand>
</feature>
<evidence type="ECO:0000256" key="3">
    <source>
        <dbReference type="ARBA" id="ARBA00022555"/>
    </source>
</evidence>
<reference evidence="15 16" key="1">
    <citation type="submission" date="2018-06" db="EMBL/GenBank/DDBJ databases">
        <authorList>
            <consortium name="Pathogen Informatics"/>
            <person name="Doyle S."/>
        </authorList>
    </citation>
    <scope>NUCLEOTIDE SEQUENCE [LARGE SCALE GENOMIC DNA]</scope>
    <source>
        <strain evidence="15 16">NCTC12121</strain>
    </source>
</reference>
<keyword evidence="3 13" id="KW-0820">tRNA-binding</keyword>
<keyword evidence="7 13" id="KW-0547">Nucleotide-binding</keyword>
<dbReference type="AlphaFoldDB" id="A0A376DF37"/>
<comment type="function">
    <text evidence="13">Catalyzes the ATP-dependent 2-thiolation of cytidine in position 32 of tRNA, to form 2-thiocytidine (s(2)C32). The sulfur atoms are provided by the cysteine/cysteine desulfurase (IscS) system.</text>
</comment>
<evidence type="ECO:0000256" key="4">
    <source>
        <dbReference type="ARBA" id="ARBA00022679"/>
    </source>
</evidence>
<evidence type="ECO:0000256" key="1">
    <source>
        <dbReference type="ARBA" id="ARBA00022485"/>
    </source>
</evidence>
<dbReference type="GO" id="GO:0000287">
    <property type="term" value="F:magnesium ion binding"/>
    <property type="evidence" value="ECO:0007669"/>
    <property type="project" value="UniProtKB-UniRule"/>
</dbReference>
<dbReference type="GO" id="GO:0005737">
    <property type="term" value="C:cytoplasm"/>
    <property type="evidence" value="ECO:0007669"/>
    <property type="project" value="UniProtKB-SubCell"/>
</dbReference>
<keyword evidence="6 13" id="KW-0479">Metal-binding</keyword>
<dbReference type="GO" id="GO:0034227">
    <property type="term" value="P:tRNA thio-modification"/>
    <property type="evidence" value="ECO:0007669"/>
    <property type="project" value="UniProtKB-UniRule"/>
</dbReference>
<feature type="binding site" evidence="13">
    <location>
        <position position="255"/>
    </location>
    <ligand>
        <name>[4Fe-4S] cluster</name>
        <dbReference type="ChEBI" id="CHEBI:49883"/>
    </ligand>
</feature>
<dbReference type="InterPro" id="IPR014729">
    <property type="entry name" value="Rossmann-like_a/b/a_fold"/>
</dbReference>
<evidence type="ECO:0000313" key="16">
    <source>
        <dbReference type="Proteomes" id="UP000255248"/>
    </source>
</evidence>
<comment type="similarity">
    <text evidence="13">Belongs to the TtcA family.</text>
</comment>
<dbReference type="SUPFAM" id="SSF52402">
    <property type="entry name" value="Adenine nucleotide alpha hydrolases-like"/>
    <property type="match status" value="1"/>
</dbReference>
<dbReference type="EC" id="2.8.1.-" evidence="13"/>
<comment type="cofactor">
    <cofactor evidence="13">
        <name>Mg(2+)</name>
        <dbReference type="ChEBI" id="CHEBI:18420"/>
    </cofactor>
</comment>
<keyword evidence="4 13" id="KW-0808">Transferase</keyword>
<accession>A0A376DF37</accession>
<dbReference type="Gene3D" id="3.40.50.620">
    <property type="entry name" value="HUPs"/>
    <property type="match status" value="1"/>
</dbReference>
<dbReference type="GO" id="GO:0016783">
    <property type="term" value="F:sulfurtransferase activity"/>
    <property type="evidence" value="ECO:0007669"/>
    <property type="project" value="UniProtKB-UniRule"/>
</dbReference>
<protein>
    <recommendedName>
        <fullName evidence="13">tRNA-cytidine(32) 2-sulfurtransferase</fullName>
        <ecNumber evidence="13">2.8.1.-</ecNumber>
    </recommendedName>
    <alternativeName>
        <fullName evidence="13">Two-thiocytidine biosynthesis protein A</fullName>
    </alternativeName>
    <alternativeName>
        <fullName evidence="13">tRNA 2-thiocytidine biosynthesis protein TtcA</fullName>
    </alternativeName>
</protein>
<feature type="binding site" evidence="13">
    <location>
        <position position="167"/>
    </location>
    <ligand>
        <name>[4Fe-4S] cluster</name>
        <dbReference type="ChEBI" id="CHEBI:49883"/>
    </ligand>
</feature>
<comment type="subunit">
    <text evidence="13">Homodimer.</text>
</comment>
<dbReference type="Proteomes" id="UP000255248">
    <property type="component" value="Unassembled WGS sequence"/>
</dbReference>
<dbReference type="STRING" id="93378.A9798_08425"/>
<dbReference type="PANTHER" id="PTHR43686">
    <property type="entry name" value="SULFURTRANSFERASE-RELATED"/>
    <property type="match status" value="1"/>
</dbReference>
<evidence type="ECO:0000256" key="2">
    <source>
        <dbReference type="ARBA" id="ARBA00022490"/>
    </source>
</evidence>
<evidence type="ECO:0000256" key="6">
    <source>
        <dbReference type="ARBA" id="ARBA00022723"/>
    </source>
</evidence>
<dbReference type="InterPro" id="IPR011063">
    <property type="entry name" value="TilS/TtcA_N"/>
</dbReference>
<evidence type="ECO:0000256" key="9">
    <source>
        <dbReference type="ARBA" id="ARBA00022842"/>
    </source>
</evidence>
<keyword evidence="5 13" id="KW-0819">tRNA processing</keyword>